<comment type="caution">
    <text evidence="1">The sequence shown here is derived from an EMBL/GenBank/DDBJ whole genome shotgun (WGS) entry which is preliminary data.</text>
</comment>
<dbReference type="Proteomes" id="UP001159042">
    <property type="component" value="Unassembled WGS sequence"/>
</dbReference>
<organism evidence="1 2">
    <name type="scientific">Exocentrus adspersus</name>
    <dbReference type="NCBI Taxonomy" id="1586481"/>
    <lineage>
        <taxon>Eukaryota</taxon>
        <taxon>Metazoa</taxon>
        <taxon>Ecdysozoa</taxon>
        <taxon>Arthropoda</taxon>
        <taxon>Hexapoda</taxon>
        <taxon>Insecta</taxon>
        <taxon>Pterygota</taxon>
        <taxon>Neoptera</taxon>
        <taxon>Endopterygota</taxon>
        <taxon>Coleoptera</taxon>
        <taxon>Polyphaga</taxon>
        <taxon>Cucujiformia</taxon>
        <taxon>Chrysomeloidea</taxon>
        <taxon>Cerambycidae</taxon>
        <taxon>Lamiinae</taxon>
        <taxon>Acanthocinini</taxon>
        <taxon>Exocentrus</taxon>
    </lineage>
</organism>
<evidence type="ECO:0000313" key="1">
    <source>
        <dbReference type="EMBL" id="KAJ8914812.1"/>
    </source>
</evidence>
<accession>A0AAV8VLJ1</accession>
<dbReference type="AlphaFoldDB" id="A0AAV8VLJ1"/>
<gene>
    <name evidence="1" type="ORF">NQ315_014557</name>
</gene>
<keyword evidence="2" id="KW-1185">Reference proteome</keyword>
<protein>
    <submittedName>
        <fullName evidence="1">Uncharacterized protein</fullName>
    </submittedName>
</protein>
<sequence length="351" mass="40891">MDQQRFTKFQMKNLSVILTREPVEFWCKEKKNCAKRIVCVLNIINELILLVDILQFQLQSVKKYTLLVMLISIEPVELWCKQRQKILGEETVPHTFSEVSEHNRRTDSCRGCSSIPTSSKKIHVISDINLDTSDSSLSYDFDFLVPDANSTVLQTQDKVKNGNPWRFTEYLRRNPYYLHIKNGGLPSLQQDLIIDYTQLQRLTKYFRNTKRLDHRPNKFSSAKELGSSCERNKEESVIQSSIFDIDDFIPDHTKAKENNIVNKQTVNHRGAVLQDVTNNCNIYAPRIYKKRKLLTSDNGGLVCDKLRKESAKSNHKLRKESNSTEDRELEQWAAKFNSMCQDIENHKLEIE</sequence>
<reference evidence="1 2" key="1">
    <citation type="journal article" date="2023" name="Insect Mol. Biol.">
        <title>Genome sequencing provides insights into the evolution of gene families encoding plant cell wall-degrading enzymes in longhorned beetles.</title>
        <authorList>
            <person name="Shin N.R."/>
            <person name="Okamura Y."/>
            <person name="Kirsch R."/>
            <person name="Pauchet Y."/>
        </authorList>
    </citation>
    <scope>NUCLEOTIDE SEQUENCE [LARGE SCALE GENOMIC DNA]</scope>
    <source>
        <strain evidence="1">EAD_L_NR</strain>
    </source>
</reference>
<evidence type="ECO:0000313" key="2">
    <source>
        <dbReference type="Proteomes" id="UP001159042"/>
    </source>
</evidence>
<proteinExistence type="predicted"/>
<dbReference type="EMBL" id="JANEYG010000063">
    <property type="protein sequence ID" value="KAJ8914812.1"/>
    <property type="molecule type" value="Genomic_DNA"/>
</dbReference>
<name>A0AAV8VLJ1_9CUCU</name>